<evidence type="ECO:0000256" key="1">
    <source>
        <dbReference type="ARBA" id="ARBA00006817"/>
    </source>
</evidence>
<gene>
    <name evidence="3" type="ORF">LRP29_15025</name>
</gene>
<dbReference type="Proteomes" id="UP001060070">
    <property type="component" value="Chromosome"/>
</dbReference>
<evidence type="ECO:0000313" key="4">
    <source>
        <dbReference type="Proteomes" id="UP001060070"/>
    </source>
</evidence>
<name>A0AB38TIC3_9HYPH</name>
<dbReference type="EMBL" id="CP088147">
    <property type="protein sequence ID" value="UTU54618.1"/>
    <property type="molecule type" value="Genomic_DNA"/>
</dbReference>
<dbReference type="RefSeq" id="WP_245265291.1">
    <property type="nucleotide sequence ID" value="NZ_CP088147.1"/>
</dbReference>
<comment type="similarity">
    <text evidence="1">Belongs to the AHA1 family.</text>
</comment>
<dbReference type="SUPFAM" id="SSF55961">
    <property type="entry name" value="Bet v1-like"/>
    <property type="match status" value="1"/>
</dbReference>
<dbReference type="CDD" id="cd07814">
    <property type="entry name" value="SRPBCC_CalC_Aha1-like"/>
    <property type="match status" value="1"/>
</dbReference>
<dbReference type="AlphaFoldDB" id="A0AB38TIC3"/>
<dbReference type="InterPro" id="IPR023393">
    <property type="entry name" value="START-like_dom_sf"/>
</dbReference>
<protein>
    <submittedName>
        <fullName evidence="3">SRPBCC domain-containing protein</fullName>
    </submittedName>
</protein>
<evidence type="ECO:0000313" key="3">
    <source>
        <dbReference type="EMBL" id="UTU54618.1"/>
    </source>
</evidence>
<keyword evidence="4" id="KW-1185">Reference proteome</keyword>
<dbReference type="Gene3D" id="3.30.530.20">
    <property type="match status" value="1"/>
</dbReference>
<dbReference type="InterPro" id="IPR013538">
    <property type="entry name" value="ASHA1/2-like_C"/>
</dbReference>
<accession>A0AB38TIC3</accession>
<reference evidence="3 4" key="1">
    <citation type="journal article" date="2022" name="Microbiol. Resour. Announc.">
        <title>Complete Genome Sequence of Mesorhizobium ciceri Strain R30, a Rhizobium Used as a Commercial Inoculant for Chickpea in Argentina.</title>
        <authorList>
            <person name="Foresto E."/>
            <person name="Revale S."/>
            <person name="Primo E."/>
            <person name="Nievas F."/>
            <person name="Carezzano E."/>
            <person name="Puente M."/>
            <person name="Alzari P."/>
            <person name="Mart M."/>
            <person name="Ben-Assaya M."/>
            <person name="Mornico D."/>
            <person name="Santoro M."/>
            <person name="Mart F."/>
            <person name="Giordano W."/>
            <person name="Bogino P."/>
        </authorList>
    </citation>
    <scope>NUCLEOTIDE SEQUENCE [LARGE SCALE GENOMIC DNA]</scope>
    <source>
        <strain evidence="3 4">R30</strain>
    </source>
</reference>
<proteinExistence type="inferred from homology"/>
<sequence length="201" mass="22131">MVPSALVEPTDATGCNGFASVVLSSYTGQGQWRHPYRLEQRYCRRRIRYNLHPMSESAAPITKTVVIGAEPAKVWRILTTPEMIPQWMSDEELTVSLQGQAGGAIGMRGLLHGIPFENHGTIRTFEPGMSFAYSYWSTLSASRLADVPENHTVVSFDLAPADGGTLLTLTLSDFAEPAIRPHANLYWGPTLQILKAVCERA</sequence>
<evidence type="ECO:0000259" key="2">
    <source>
        <dbReference type="Pfam" id="PF08327"/>
    </source>
</evidence>
<dbReference type="Pfam" id="PF08327">
    <property type="entry name" value="AHSA1"/>
    <property type="match status" value="1"/>
</dbReference>
<feature type="domain" description="Activator of Hsp90 ATPase homologue 1/2-like C-terminal" evidence="2">
    <location>
        <begin position="69"/>
        <end position="198"/>
    </location>
</feature>
<organism evidence="3 4">
    <name type="scientific">Mesorhizobium ciceri</name>
    <dbReference type="NCBI Taxonomy" id="39645"/>
    <lineage>
        <taxon>Bacteria</taxon>
        <taxon>Pseudomonadati</taxon>
        <taxon>Pseudomonadota</taxon>
        <taxon>Alphaproteobacteria</taxon>
        <taxon>Hyphomicrobiales</taxon>
        <taxon>Phyllobacteriaceae</taxon>
        <taxon>Mesorhizobium</taxon>
    </lineage>
</organism>